<proteinExistence type="predicted"/>
<comment type="caution">
    <text evidence="1">The sequence shown here is derived from an EMBL/GenBank/DDBJ whole genome shotgun (WGS) entry which is preliminary data.</text>
</comment>
<dbReference type="AlphaFoldDB" id="A0A0A8X0N3"/>
<dbReference type="Proteomes" id="UP000031014">
    <property type="component" value="Unassembled WGS sequence"/>
</dbReference>
<name>A0A0A8X0N3_MESS1</name>
<protein>
    <recommendedName>
        <fullName evidence="3">YppG-like protein</fullName>
    </recommendedName>
</protein>
<gene>
    <name evidence="1" type="ORF">SAMD00020551_0727</name>
</gene>
<dbReference type="InterPro" id="IPR025555">
    <property type="entry name" value="YppG"/>
</dbReference>
<sequence length="192" mass="22347">MFGRRNKTNTNHPQWWEYQYNHDPNFLYGNNQGLNRQQPLPQQYNNPYWNAMPGNWQHQYMQQENPVNPYLQQGNPMNPNMQQGNPYWNQPNPMAGSKNDYSKMLFQNPLEPEGDPIYGYYNPQADYQNFNPYPQYAFMPKQPSGLQSIMNSFKSQDGNLDVNKMVDTAGQMMNAVTQVSSLVKGLGGMFKV</sequence>
<dbReference type="RefSeq" id="WP_052442076.1">
    <property type="nucleotide sequence ID" value="NZ_BASE01000016.1"/>
</dbReference>
<dbReference type="STRING" id="1321606.SAMD00020551_0727"/>
<evidence type="ECO:0000313" key="1">
    <source>
        <dbReference type="EMBL" id="GAM12592.1"/>
    </source>
</evidence>
<dbReference type="Pfam" id="PF14179">
    <property type="entry name" value="YppG"/>
    <property type="match status" value="1"/>
</dbReference>
<accession>A0A0A8X0N3</accession>
<evidence type="ECO:0008006" key="3">
    <source>
        <dbReference type="Google" id="ProtNLM"/>
    </source>
</evidence>
<dbReference type="EMBL" id="BASE01000016">
    <property type="protein sequence ID" value="GAM12592.1"/>
    <property type="molecule type" value="Genomic_DNA"/>
</dbReference>
<organism evidence="1 2">
    <name type="scientific">Mesobacillus selenatarsenatis (strain DSM 18680 / JCM 14380 / FERM P-15431 / SF-1)</name>
    <dbReference type="NCBI Taxonomy" id="1321606"/>
    <lineage>
        <taxon>Bacteria</taxon>
        <taxon>Bacillati</taxon>
        <taxon>Bacillota</taxon>
        <taxon>Bacilli</taxon>
        <taxon>Bacillales</taxon>
        <taxon>Bacillaceae</taxon>
        <taxon>Mesobacillus</taxon>
    </lineage>
</organism>
<reference evidence="1 2" key="1">
    <citation type="submission" date="2013-06" db="EMBL/GenBank/DDBJ databases">
        <title>Whole genome shotgun sequence of Bacillus selenatarsenatis SF-1.</title>
        <authorList>
            <person name="Kuroda M."/>
            <person name="Sei K."/>
            <person name="Yamashita M."/>
            <person name="Ike M."/>
        </authorList>
    </citation>
    <scope>NUCLEOTIDE SEQUENCE [LARGE SCALE GENOMIC DNA]</scope>
    <source>
        <strain evidence="1 2">SF-1</strain>
    </source>
</reference>
<keyword evidence="2" id="KW-1185">Reference proteome</keyword>
<evidence type="ECO:0000313" key="2">
    <source>
        <dbReference type="Proteomes" id="UP000031014"/>
    </source>
</evidence>